<feature type="domain" description="Methyltransferase" evidence="1">
    <location>
        <begin position="40"/>
        <end position="159"/>
    </location>
</feature>
<protein>
    <recommendedName>
        <fullName evidence="1">Methyltransferase domain-containing protein</fullName>
    </recommendedName>
</protein>
<evidence type="ECO:0000313" key="3">
    <source>
        <dbReference type="Proteomes" id="UP000177376"/>
    </source>
</evidence>
<dbReference type="Pfam" id="PF13847">
    <property type="entry name" value="Methyltransf_31"/>
    <property type="match status" value="1"/>
</dbReference>
<proteinExistence type="predicted"/>
<comment type="caution">
    <text evidence="2">The sequence shown here is derived from an EMBL/GenBank/DDBJ whole genome shotgun (WGS) entry which is preliminary data.</text>
</comment>
<name>A0A1G1YIP4_9BACT</name>
<dbReference type="EMBL" id="MHIM01000023">
    <property type="protein sequence ID" value="OGY52203.1"/>
    <property type="molecule type" value="Genomic_DNA"/>
</dbReference>
<dbReference type="AlphaFoldDB" id="A0A1G1YIP4"/>
<evidence type="ECO:0000259" key="1">
    <source>
        <dbReference type="Pfam" id="PF13847"/>
    </source>
</evidence>
<dbReference type="PANTHER" id="PTHR43861">
    <property type="entry name" value="TRANS-ACONITATE 2-METHYLTRANSFERASE-RELATED"/>
    <property type="match status" value="1"/>
</dbReference>
<dbReference type="CDD" id="cd02440">
    <property type="entry name" value="AdoMet_MTases"/>
    <property type="match status" value="1"/>
</dbReference>
<organism evidence="2 3">
    <name type="scientific">Candidatus Buchananbacteria bacterium RIFCSPLOWO2_01_FULL_39_33</name>
    <dbReference type="NCBI Taxonomy" id="1797543"/>
    <lineage>
        <taxon>Bacteria</taxon>
        <taxon>Candidatus Buchananiibacteriota</taxon>
    </lineage>
</organism>
<accession>A0A1G1YIP4</accession>
<evidence type="ECO:0000313" key="2">
    <source>
        <dbReference type="EMBL" id="OGY52203.1"/>
    </source>
</evidence>
<dbReference type="InterPro" id="IPR025714">
    <property type="entry name" value="Methyltranfer_dom"/>
</dbReference>
<dbReference type="Proteomes" id="UP000177376">
    <property type="component" value="Unassembled WGS sequence"/>
</dbReference>
<dbReference type="Gene3D" id="3.40.50.150">
    <property type="entry name" value="Vaccinia Virus protein VP39"/>
    <property type="match status" value="1"/>
</dbReference>
<reference evidence="2 3" key="1">
    <citation type="journal article" date="2016" name="Nat. Commun.">
        <title>Thousands of microbial genomes shed light on interconnected biogeochemical processes in an aquifer system.</title>
        <authorList>
            <person name="Anantharaman K."/>
            <person name="Brown C.T."/>
            <person name="Hug L.A."/>
            <person name="Sharon I."/>
            <person name="Castelle C.J."/>
            <person name="Probst A.J."/>
            <person name="Thomas B.C."/>
            <person name="Singh A."/>
            <person name="Wilkins M.J."/>
            <person name="Karaoz U."/>
            <person name="Brodie E.L."/>
            <person name="Williams K.H."/>
            <person name="Hubbard S.S."/>
            <person name="Banfield J.F."/>
        </authorList>
    </citation>
    <scope>NUCLEOTIDE SEQUENCE [LARGE SCALE GENOMIC DNA]</scope>
</reference>
<dbReference type="InterPro" id="IPR029063">
    <property type="entry name" value="SAM-dependent_MTases_sf"/>
</dbReference>
<gene>
    <name evidence="2" type="ORF">A3A02_03365</name>
</gene>
<sequence length="263" mass="30044">MDFYNKDLSSFFDESGKNYDPPLAEMKELLLSYLTPEIIKDKIILDAGCGIGLASLIFGLWSAKEVVGLDISAASIQKAEILKKKYQADKVKFLMTDLDKIGWPDNYFDFIFSRGVSFYASDLKSYLNKLAKITKPNGFLIIDFVRATKITYLTEKIRKIFRLIPRSYQKKLSQILSFISFPLIKMLLGKKAKLVGGKNVEQMFYEHFFSPIEMKTTSIDEIKIILGPNYLITDLNVPNIGLHSPKTSFYLKIIKKSDENTLN</sequence>
<dbReference type="SUPFAM" id="SSF53335">
    <property type="entry name" value="S-adenosyl-L-methionine-dependent methyltransferases"/>
    <property type="match status" value="1"/>
</dbReference>